<evidence type="ECO:0000313" key="2">
    <source>
        <dbReference type="EMBL" id="KAK7455337.1"/>
    </source>
</evidence>
<keyword evidence="1" id="KW-0472">Membrane</keyword>
<sequence>MEQHDNSGTLTCKFSIDLRQSKYDFAVQRYDLVDDVTPDKVLGCIFRKDSEDPDCDVEDGYEFDKNTISNTIILKMPHLEKKHEGCKAESYFTDRAGILAGCDRQSAQSGLAAGSKGFKGVCSMEQLDISGTLTCKFEMDLGQLKHDFSVQRYSPEDDVIPDLVLRCIFKKDSEHPECEVEIGYVFDPNTISNVITLEIPHLQTVHQGWYVCQVIPAIKEDEDTKPCNEENCAPSAENDSTNVALIVVVLATVVAFVILVVILLYAHRLKLFGMCKDFRLTDKDDATEEVPMNQA</sequence>
<keyword evidence="1" id="KW-0812">Transmembrane</keyword>
<feature type="transmembrane region" description="Helical" evidence="1">
    <location>
        <begin position="243"/>
        <end position="266"/>
    </location>
</feature>
<evidence type="ECO:0000313" key="3">
    <source>
        <dbReference type="Proteomes" id="UP001519460"/>
    </source>
</evidence>
<dbReference type="AlphaFoldDB" id="A0ABD0J2X4"/>
<organism evidence="2 3">
    <name type="scientific">Batillaria attramentaria</name>
    <dbReference type="NCBI Taxonomy" id="370345"/>
    <lineage>
        <taxon>Eukaryota</taxon>
        <taxon>Metazoa</taxon>
        <taxon>Spiralia</taxon>
        <taxon>Lophotrochozoa</taxon>
        <taxon>Mollusca</taxon>
        <taxon>Gastropoda</taxon>
        <taxon>Caenogastropoda</taxon>
        <taxon>Sorbeoconcha</taxon>
        <taxon>Cerithioidea</taxon>
        <taxon>Batillariidae</taxon>
        <taxon>Batillaria</taxon>
    </lineage>
</organism>
<keyword evidence="3" id="KW-1185">Reference proteome</keyword>
<comment type="caution">
    <text evidence="2">The sequence shown here is derived from an EMBL/GenBank/DDBJ whole genome shotgun (WGS) entry which is preliminary data.</text>
</comment>
<proteinExistence type="predicted"/>
<dbReference type="Proteomes" id="UP001519460">
    <property type="component" value="Unassembled WGS sequence"/>
</dbReference>
<gene>
    <name evidence="2" type="ORF">BaRGS_00039503</name>
</gene>
<reference evidence="2 3" key="1">
    <citation type="journal article" date="2023" name="Sci. Data">
        <title>Genome assembly of the Korean intertidal mud-creeper Batillaria attramentaria.</title>
        <authorList>
            <person name="Patra A.K."/>
            <person name="Ho P.T."/>
            <person name="Jun S."/>
            <person name="Lee S.J."/>
            <person name="Kim Y."/>
            <person name="Won Y.J."/>
        </authorList>
    </citation>
    <scope>NUCLEOTIDE SEQUENCE [LARGE SCALE GENOMIC DNA]</scope>
    <source>
        <strain evidence="2">Wonlab-2016</strain>
    </source>
</reference>
<dbReference type="EMBL" id="JACVVK020000694">
    <property type="protein sequence ID" value="KAK7455337.1"/>
    <property type="molecule type" value="Genomic_DNA"/>
</dbReference>
<keyword evidence="1" id="KW-1133">Transmembrane helix</keyword>
<protein>
    <submittedName>
        <fullName evidence="2">Uncharacterized protein</fullName>
    </submittedName>
</protein>
<evidence type="ECO:0000256" key="1">
    <source>
        <dbReference type="SAM" id="Phobius"/>
    </source>
</evidence>
<accession>A0ABD0J2X4</accession>
<name>A0ABD0J2X4_9CAEN</name>